<sequence>MNNPLVSIIIPCYNDNKHIFEAVLSANTQTYSNKEIIVVDDGSNGATKVALGKLSFKIDKIITQENKGLSSARNTGIRAAKGSLIIVLDSDDFFEPEFCESAVGIKLQNPHYKIISCKARRFDANGLIDIYTPRGGDIKNFLFSNSAIGNSLFSKADWEHVGGYDEYMKKGYEDWEFYIRMLLTSGEAFIIQEPLFNYRQKKNSLRISANSIKYELWQYIYTKHEKLYKANYPLMIKFFLEKLRHIEKEKLKQVKRIDFKIGKFILSPFRFFKRKFR</sequence>
<dbReference type="SUPFAM" id="SSF53448">
    <property type="entry name" value="Nucleotide-diphospho-sugar transferases"/>
    <property type="match status" value="1"/>
</dbReference>
<dbReference type="eggNOG" id="COG1216">
    <property type="taxonomic scope" value="Bacteria"/>
</dbReference>
<dbReference type="Pfam" id="PF00535">
    <property type="entry name" value="Glycos_transf_2"/>
    <property type="match status" value="1"/>
</dbReference>
<evidence type="ECO:0000313" key="5">
    <source>
        <dbReference type="Proteomes" id="UP000003730"/>
    </source>
</evidence>
<dbReference type="RefSeq" id="WP_008635496.1">
    <property type="nucleotide sequence ID" value="NZ_AFXZ01000009.1"/>
</dbReference>
<dbReference type="AlphaFoldDB" id="G2EAS3"/>
<evidence type="ECO:0000256" key="1">
    <source>
        <dbReference type="ARBA" id="ARBA00022679"/>
    </source>
</evidence>
<dbReference type="EMBL" id="AFXZ01000009">
    <property type="protein sequence ID" value="EGV44337.1"/>
    <property type="molecule type" value="Genomic_DNA"/>
</dbReference>
<dbReference type="Pfam" id="PF02709">
    <property type="entry name" value="Glyco_transf_7C"/>
    <property type="match status" value="1"/>
</dbReference>
<proteinExistence type="predicted"/>
<dbReference type="PANTHER" id="PTHR43685:SF2">
    <property type="entry name" value="GLYCOSYLTRANSFERASE 2-LIKE DOMAIN-CONTAINING PROTEIN"/>
    <property type="match status" value="1"/>
</dbReference>
<protein>
    <submittedName>
        <fullName evidence="4">Glycosyltransferase</fullName>
    </submittedName>
</protein>
<dbReference type="OrthoDB" id="597270at2"/>
<gene>
    <name evidence="4" type="ORF">BZARG_605</name>
</gene>
<dbReference type="PATRIC" id="fig|1046627.3.peg.640"/>
<dbReference type="InterPro" id="IPR029044">
    <property type="entry name" value="Nucleotide-diphossugar_trans"/>
</dbReference>
<dbReference type="STRING" id="1046627.BZARG_605"/>
<organism evidence="4 5">
    <name type="scientific">Bizionia argentinensis JUB59</name>
    <dbReference type="NCBI Taxonomy" id="1046627"/>
    <lineage>
        <taxon>Bacteria</taxon>
        <taxon>Pseudomonadati</taxon>
        <taxon>Bacteroidota</taxon>
        <taxon>Flavobacteriia</taxon>
        <taxon>Flavobacteriales</taxon>
        <taxon>Flavobacteriaceae</taxon>
        <taxon>Bizionia</taxon>
    </lineage>
</organism>
<feature type="domain" description="Galactosyltransferase C-terminal" evidence="3">
    <location>
        <begin position="149"/>
        <end position="191"/>
    </location>
</feature>
<dbReference type="GO" id="GO:0016740">
    <property type="term" value="F:transferase activity"/>
    <property type="evidence" value="ECO:0007669"/>
    <property type="project" value="UniProtKB-KW"/>
</dbReference>
<dbReference type="PANTHER" id="PTHR43685">
    <property type="entry name" value="GLYCOSYLTRANSFERASE"/>
    <property type="match status" value="1"/>
</dbReference>
<reference evidence="4 5" key="1">
    <citation type="journal article" date="2008" name="Int. J. Syst. Evol. Microbiol.">
        <title>Bizionia argentinensis sp. nov., isolated from surface marine water in Antarctica.</title>
        <authorList>
            <person name="Bercovich A."/>
            <person name="Vazquez S.C."/>
            <person name="Yankilevich P."/>
            <person name="Coria S.H."/>
            <person name="Foti M."/>
            <person name="Hernandez E."/>
            <person name="Vidal A."/>
            <person name="Ruberto L."/>
            <person name="Melo C."/>
            <person name="Marenssi S."/>
            <person name="Criscuolo M."/>
            <person name="Memoli M."/>
            <person name="Arguelles M."/>
            <person name="Mac Cormack W.P."/>
        </authorList>
    </citation>
    <scope>NUCLEOTIDE SEQUENCE [LARGE SCALE GENOMIC DNA]</scope>
    <source>
        <strain evidence="4 5">JUB59</strain>
    </source>
</reference>
<dbReference type="InterPro" id="IPR001173">
    <property type="entry name" value="Glyco_trans_2-like"/>
</dbReference>
<dbReference type="Proteomes" id="UP000003730">
    <property type="component" value="Unassembled WGS sequence"/>
</dbReference>
<name>G2EAS3_9FLAO</name>
<keyword evidence="5" id="KW-1185">Reference proteome</keyword>
<feature type="domain" description="Glycosyltransferase 2-like" evidence="2">
    <location>
        <begin position="7"/>
        <end position="122"/>
    </location>
</feature>
<evidence type="ECO:0000259" key="2">
    <source>
        <dbReference type="Pfam" id="PF00535"/>
    </source>
</evidence>
<accession>G2EAS3</accession>
<comment type="caution">
    <text evidence="4">The sequence shown here is derived from an EMBL/GenBank/DDBJ whole genome shotgun (WGS) entry which is preliminary data.</text>
</comment>
<dbReference type="InterPro" id="IPR050834">
    <property type="entry name" value="Glycosyltransf_2"/>
</dbReference>
<evidence type="ECO:0000313" key="4">
    <source>
        <dbReference type="EMBL" id="EGV44337.1"/>
    </source>
</evidence>
<dbReference type="Gene3D" id="3.90.550.10">
    <property type="entry name" value="Spore Coat Polysaccharide Biosynthesis Protein SpsA, Chain A"/>
    <property type="match status" value="1"/>
</dbReference>
<dbReference type="InterPro" id="IPR027791">
    <property type="entry name" value="Galactosyl_T_C"/>
</dbReference>
<evidence type="ECO:0000259" key="3">
    <source>
        <dbReference type="Pfam" id="PF02709"/>
    </source>
</evidence>
<keyword evidence="1 4" id="KW-0808">Transferase</keyword>